<protein>
    <submittedName>
        <fullName evidence="3">SDR family oxidoreductase</fullName>
    </submittedName>
</protein>
<keyword evidence="4" id="KW-1185">Reference proteome</keyword>
<evidence type="ECO:0000313" key="3">
    <source>
        <dbReference type="EMBL" id="GAA1094589.1"/>
    </source>
</evidence>
<evidence type="ECO:0000256" key="2">
    <source>
        <dbReference type="ARBA" id="ARBA00023002"/>
    </source>
</evidence>
<comment type="similarity">
    <text evidence="1">Belongs to the short-chain dehydrogenases/reductases (SDR) family.</text>
</comment>
<gene>
    <name evidence="3" type="ORF">GCM10009668_08040</name>
</gene>
<organism evidence="3 4">
    <name type="scientific">Nocardioides dubius</name>
    <dbReference type="NCBI Taxonomy" id="317019"/>
    <lineage>
        <taxon>Bacteria</taxon>
        <taxon>Bacillati</taxon>
        <taxon>Actinomycetota</taxon>
        <taxon>Actinomycetes</taxon>
        <taxon>Propionibacteriales</taxon>
        <taxon>Nocardioidaceae</taxon>
        <taxon>Nocardioides</taxon>
    </lineage>
</organism>
<dbReference type="SUPFAM" id="SSF51735">
    <property type="entry name" value="NAD(P)-binding Rossmann-fold domains"/>
    <property type="match status" value="1"/>
</dbReference>
<name>A0ABP4E942_9ACTN</name>
<evidence type="ECO:0000256" key="1">
    <source>
        <dbReference type="ARBA" id="ARBA00006484"/>
    </source>
</evidence>
<dbReference type="Pfam" id="PF13561">
    <property type="entry name" value="adh_short_C2"/>
    <property type="match status" value="1"/>
</dbReference>
<accession>A0ABP4E942</accession>
<dbReference type="RefSeq" id="WP_343991612.1">
    <property type="nucleotide sequence ID" value="NZ_BAAALG010000002.1"/>
</dbReference>
<dbReference type="PROSITE" id="PS00061">
    <property type="entry name" value="ADH_SHORT"/>
    <property type="match status" value="1"/>
</dbReference>
<reference evidence="4" key="1">
    <citation type="journal article" date="2019" name="Int. J. Syst. Evol. Microbiol.">
        <title>The Global Catalogue of Microorganisms (GCM) 10K type strain sequencing project: providing services to taxonomists for standard genome sequencing and annotation.</title>
        <authorList>
            <consortium name="The Broad Institute Genomics Platform"/>
            <consortium name="The Broad Institute Genome Sequencing Center for Infectious Disease"/>
            <person name="Wu L."/>
            <person name="Ma J."/>
        </authorList>
    </citation>
    <scope>NUCLEOTIDE SEQUENCE [LARGE SCALE GENOMIC DNA]</scope>
    <source>
        <strain evidence="4">JCM 13008</strain>
    </source>
</reference>
<dbReference type="InterPro" id="IPR002347">
    <property type="entry name" value="SDR_fam"/>
</dbReference>
<sequence>MRLLGKSILITGAGGGIGAATARLAAHEGAGHVFLADIDEKLAAQATEEVRDLGVVATALHLDVVQEADWIAAVAEVESTGAGLDILVNNAGLSGGTAIDPYDSAHWHVLMDTNAAGTFLGMHHAMAAMRRTGRGGSVVNVASVSGLIGQDYVHLGYSASKGAVRMLSKAGAVRHGPEGIRVNSVYPGVLPPMRSAITTRGSEAREAAVRGIPLRRQGEVEEVARAIVFLASDEASYITGAELVVDGGWTAM</sequence>
<dbReference type="Gene3D" id="3.40.50.720">
    <property type="entry name" value="NAD(P)-binding Rossmann-like Domain"/>
    <property type="match status" value="1"/>
</dbReference>
<dbReference type="Proteomes" id="UP001501581">
    <property type="component" value="Unassembled WGS sequence"/>
</dbReference>
<comment type="caution">
    <text evidence="3">The sequence shown here is derived from an EMBL/GenBank/DDBJ whole genome shotgun (WGS) entry which is preliminary data.</text>
</comment>
<dbReference type="PANTHER" id="PTHR42760:SF133">
    <property type="entry name" value="3-OXOACYL-[ACYL-CARRIER-PROTEIN] REDUCTASE"/>
    <property type="match status" value="1"/>
</dbReference>
<dbReference type="InterPro" id="IPR036291">
    <property type="entry name" value="NAD(P)-bd_dom_sf"/>
</dbReference>
<dbReference type="PRINTS" id="PR00081">
    <property type="entry name" value="GDHRDH"/>
</dbReference>
<evidence type="ECO:0000313" key="4">
    <source>
        <dbReference type="Proteomes" id="UP001501581"/>
    </source>
</evidence>
<proteinExistence type="inferred from homology"/>
<dbReference type="EMBL" id="BAAALG010000002">
    <property type="protein sequence ID" value="GAA1094589.1"/>
    <property type="molecule type" value="Genomic_DNA"/>
</dbReference>
<dbReference type="PRINTS" id="PR00080">
    <property type="entry name" value="SDRFAMILY"/>
</dbReference>
<dbReference type="PANTHER" id="PTHR42760">
    <property type="entry name" value="SHORT-CHAIN DEHYDROGENASES/REDUCTASES FAMILY MEMBER"/>
    <property type="match status" value="1"/>
</dbReference>
<dbReference type="InterPro" id="IPR020904">
    <property type="entry name" value="Sc_DH/Rdtase_CS"/>
</dbReference>
<keyword evidence="2" id="KW-0560">Oxidoreductase</keyword>